<name>A0A1F5Y0X5_9BACT</name>
<reference evidence="1 2" key="1">
    <citation type="journal article" date="2016" name="Nat. Commun.">
        <title>Thousands of microbial genomes shed light on interconnected biogeochemical processes in an aquifer system.</title>
        <authorList>
            <person name="Anantharaman K."/>
            <person name="Brown C.T."/>
            <person name="Hug L.A."/>
            <person name="Sharon I."/>
            <person name="Castelle C.J."/>
            <person name="Probst A.J."/>
            <person name="Thomas B.C."/>
            <person name="Singh A."/>
            <person name="Wilkins M.J."/>
            <person name="Karaoz U."/>
            <person name="Brodie E.L."/>
            <person name="Williams K.H."/>
            <person name="Hubbard S.S."/>
            <person name="Banfield J.F."/>
        </authorList>
    </citation>
    <scope>NUCLEOTIDE SEQUENCE [LARGE SCALE GENOMIC DNA]</scope>
</reference>
<organism evidence="1 2">
    <name type="scientific">Candidatus Giovannonibacteria bacterium RIFCSPLOWO2_12_FULL_44_15</name>
    <dbReference type="NCBI Taxonomy" id="1798364"/>
    <lineage>
        <taxon>Bacteria</taxon>
        <taxon>Candidatus Giovannoniibacteriota</taxon>
    </lineage>
</organism>
<comment type="caution">
    <text evidence="1">The sequence shown here is derived from an EMBL/GenBank/DDBJ whole genome shotgun (WGS) entry which is preliminary data.</text>
</comment>
<sequence length="115" mass="13951">MRWPRRHIQDAEILYGWRKLSPGKRLVLLKGLLLAGGEMYKFSNPERLSRVNDLNVKNFPQSARQAVENSFQRYWVQGKRYKLLRRGFNVLKFVSFIRMIVKALEIDREYRKYFR</sequence>
<dbReference type="AlphaFoldDB" id="A0A1F5Y0X5"/>
<evidence type="ECO:0000313" key="2">
    <source>
        <dbReference type="Proteomes" id="UP000178894"/>
    </source>
</evidence>
<protein>
    <submittedName>
        <fullName evidence="1">Uncharacterized protein</fullName>
    </submittedName>
</protein>
<evidence type="ECO:0000313" key="1">
    <source>
        <dbReference type="EMBL" id="OGF93865.1"/>
    </source>
</evidence>
<dbReference type="Proteomes" id="UP000178894">
    <property type="component" value="Unassembled WGS sequence"/>
</dbReference>
<proteinExistence type="predicted"/>
<gene>
    <name evidence="1" type="ORF">A3G54_03845</name>
</gene>
<accession>A0A1F5Y0X5</accession>
<dbReference type="EMBL" id="MFIQ01000002">
    <property type="protein sequence ID" value="OGF93865.1"/>
    <property type="molecule type" value="Genomic_DNA"/>
</dbReference>
<dbReference type="STRING" id="1798364.A3G54_03845"/>